<gene>
    <name evidence="2" type="ORF">PDUR_16835</name>
</gene>
<accession>A0A089HN77</accession>
<dbReference type="STRING" id="44251.PDUR_16835"/>
<sequence length="592" mass="68153">MNPKVTITTVDFKNFKALRSYTLRLQHMNILVGPNNSGKSTIISAFRALGVGIRQGFSKKASLVQGPNSERYGYPISEESLPMSLENVHTDYAEIDSSVTFKLSNGNKLILFFPRSGGCNLLTESSGRVVTTPKQFKEEFPLDLEIVPVLGPLEQNEQIVSEETVRKGLTTHRASRHFRNYWTYYPEGFEGFVELVAKTWPGMTIEAPRKPHVMASELIMFCNENRIPRELYWSGFGFQIWCQLLTHISRCKKASLLIVDEPEVYLHPDVQRQLLGILRYSGPDIVIATHSTEIMGEADATEIMLINKSKKLADRLRDVEGVQKALDTVGSIQNVTLTQLARTGRMLFFEGDDDYKIIRRFARKLGLTELSTGNDITAFKSGGFSYWQRVKSFAWGFKETLNKSLHIGAIFDRDFWCDEELLEIQLEIREHLELSHVHSKKEIENYLLNPEVLEKSLKKAIRERENRTETIISEGESVYHILDRVTSPLKITIQGQYLARRTDYLKGKKSGMDTATINTETLSLFEEKWTDLNRRMDLVPGKIVLKLLRDELQRIYMVSLTDFKIIDEFTTREIPEDLRDLLFRIEEFRTRE</sequence>
<dbReference type="InterPro" id="IPR051396">
    <property type="entry name" value="Bact_Antivir_Def_Nuclease"/>
</dbReference>
<dbReference type="PANTHER" id="PTHR43581:SF4">
    <property type="entry name" value="ATP_GTP PHOSPHATASE"/>
    <property type="match status" value="1"/>
</dbReference>
<dbReference type="eggNOG" id="COG4637">
    <property type="taxonomic scope" value="Bacteria"/>
</dbReference>
<dbReference type="KEGG" id="pdu:PDUR_16835"/>
<dbReference type="EMBL" id="CP009288">
    <property type="protein sequence ID" value="AIQ13396.1"/>
    <property type="molecule type" value="Genomic_DNA"/>
</dbReference>
<organism evidence="2 3">
    <name type="scientific">Paenibacillus durus</name>
    <name type="common">Paenibacillus azotofixans</name>
    <dbReference type="NCBI Taxonomy" id="44251"/>
    <lineage>
        <taxon>Bacteria</taxon>
        <taxon>Bacillati</taxon>
        <taxon>Bacillota</taxon>
        <taxon>Bacilli</taxon>
        <taxon>Bacillales</taxon>
        <taxon>Paenibacillaceae</taxon>
        <taxon>Paenibacillus</taxon>
    </lineage>
</organism>
<dbReference type="PANTHER" id="PTHR43581">
    <property type="entry name" value="ATP/GTP PHOSPHATASE"/>
    <property type="match status" value="1"/>
</dbReference>
<dbReference type="InterPro" id="IPR003959">
    <property type="entry name" value="ATPase_AAA_core"/>
</dbReference>
<dbReference type="SUPFAM" id="SSF52540">
    <property type="entry name" value="P-loop containing nucleoside triphosphate hydrolases"/>
    <property type="match status" value="1"/>
</dbReference>
<name>A0A089HN77_PAEDU</name>
<dbReference type="RefSeq" id="WP_042207188.1">
    <property type="nucleotide sequence ID" value="NZ_CP009288.1"/>
</dbReference>
<dbReference type="Gene3D" id="3.40.50.300">
    <property type="entry name" value="P-loop containing nucleotide triphosphate hydrolases"/>
    <property type="match status" value="2"/>
</dbReference>
<evidence type="ECO:0000259" key="1">
    <source>
        <dbReference type="Pfam" id="PF13304"/>
    </source>
</evidence>
<dbReference type="GO" id="GO:0005524">
    <property type="term" value="F:ATP binding"/>
    <property type="evidence" value="ECO:0007669"/>
    <property type="project" value="InterPro"/>
</dbReference>
<dbReference type="GO" id="GO:0016887">
    <property type="term" value="F:ATP hydrolysis activity"/>
    <property type="evidence" value="ECO:0007669"/>
    <property type="project" value="InterPro"/>
</dbReference>
<evidence type="ECO:0000313" key="2">
    <source>
        <dbReference type="EMBL" id="AIQ13396.1"/>
    </source>
</evidence>
<reference evidence="2 3" key="1">
    <citation type="submission" date="2014-08" db="EMBL/GenBank/DDBJ databases">
        <title>Comparative genomics of the Paenibacillus odorifer group.</title>
        <authorList>
            <person name="den Bakker H.C."/>
            <person name="Tsai Y.-C."/>
            <person name="Martin N."/>
            <person name="Korlach J."/>
            <person name="Wiedmann M."/>
        </authorList>
    </citation>
    <scope>NUCLEOTIDE SEQUENCE [LARGE SCALE GENOMIC DNA]</scope>
    <source>
        <strain evidence="2 3">DSM 1735</strain>
    </source>
</reference>
<proteinExistence type="predicted"/>
<dbReference type="Pfam" id="PF13304">
    <property type="entry name" value="AAA_21"/>
    <property type="match status" value="1"/>
</dbReference>
<dbReference type="InterPro" id="IPR027417">
    <property type="entry name" value="P-loop_NTPase"/>
</dbReference>
<dbReference type="Proteomes" id="UP000029409">
    <property type="component" value="Chromosome"/>
</dbReference>
<protein>
    <recommendedName>
        <fullName evidence="1">ATPase AAA-type core domain-containing protein</fullName>
    </recommendedName>
</protein>
<keyword evidence="3" id="KW-1185">Reference proteome</keyword>
<dbReference type="OrthoDB" id="308933at2"/>
<evidence type="ECO:0000313" key="3">
    <source>
        <dbReference type="Proteomes" id="UP000029409"/>
    </source>
</evidence>
<feature type="domain" description="ATPase AAA-type core" evidence="1">
    <location>
        <begin position="28"/>
        <end position="295"/>
    </location>
</feature>
<dbReference type="AlphaFoldDB" id="A0A089HN77"/>